<dbReference type="Proteomes" id="UP000050525">
    <property type="component" value="Unassembled WGS sequence"/>
</dbReference>
<accession>A0A151MQS6</accession>
<comment type="caution">
    <text evidence="1">The sequence shown here is derived from an EMBL/GenBank/DDBJ whole genome shotgun (WGS) entry which is preliminary data.</text>
</comment>
<proteinExistence type="predicted"/>
<evidence type="ECO:0000313" key="2">
    <source>
        <dbReference type="Proteomes" id="UP000050525"/>
    </source>
</evidence>
<dbReference type="AlphaFoldDB" id="A0A151MQS6"/>
<keyword evidence="2" id="KW-1185">Reference proteome</keyword>
<gene>
    <name evidence="1" type="ORF">Y1Q_0019323</name>
</gene>
<evidence type="ECO:0000313" key="1">
    <source>
        <dbReference type="EMBL" id="KYO26891.1"/>
    </source>
</evidence>
<sequence>MHQLCQRRTLDRTLLADCLVTVPEDWLGNAQAWLVEDVLCQDRQKAEDITHKEVQDLCKKMWEQMDQEFQARLLALEHEQVKALQEQNAILA</sequence>
<protein>
    <submittedName>
        <fullName evidence="1">Uncharacterized protein</fullName>
    </submittedName>
</protein>
<name>A0A151MQS6_ALLMI</name>
<reference evidence="1 2" key="1">
    <citation type="journal article" date="2012" name="Genome Biol.">
        <title>Sequencing three crocodilian genomes to illuminate the evolution of archosaurs and amniotes.</title>
        <authorList>
            <person name="St John J.A."/>
            <person name="Braun E.L."/>
            <person name="Isberg S.R."/>
            <person name="Miles L.G."/>
            <person name="Chong A.Y."/>
            <person name="Gongora J."/>
            <person name="Dalzell P."/>
            <person name="Moran C."/>
            <person name="Bed'hom B."/>
            <person name="Abzhanov A."/>
            <person name="Burgess S.C."/>
            <person name="Cooksey A.M."/>
            <person name="Castoe T.A."/>
            <person name="Crawford N.G."/>
            <person name="Densmore L.D."/>
            <person name="Drew J.C."/>
            <person name="Edwards S.V."/>
            <person name="Faircloth B.C."/>
            <person name="Fujita M.K."/>
            <person name="Greenwold M.J."/>
            <person name="Hoffmann F.G."/>
            <person name="Howard J.M."/>
            <person name="Iguchi T."/>
            <person name="Janes D.E."/>
            <person name="Khan S.Y."/>
            <person name="Kohno S."/>
            <person name="de Koning A.J."/>
            <person name="Lance S.L."/>
            <person name="McCarthy F.M."/>
            <person name="McCormack J.E."/>
            <person name="Merchant M.E."/>
            <person name="Peterson D.G."/>
            <person name="Pollock D.D."/>
            <person name="Pourmand N."/>
            <person name="Raney B.J."/>
            <person name="Roessler K.A."/>
            <person name="Sanford J.R."/>
            <person name="Sawyer R.H."/>
            <person name="Schmidt C.J."/>
            <person name="Triplett E.W."/>
            <person name="Tuberville T.D."/>
            <person name="Venegas-Anaya M."/>
            <person name="Howard J.T."/>
            <person name="Jarvis E.D."/>
            <person name="Guillette L.J.Jr."/>
            <person name="Glenn T.C."/>
            <person name="Green R.E."/>
            <person name="Ray D.A."/>
        </authorList>
    </citation>
    <scope>NUCLEOTIDE SEQUENCE [LARGE SCALE GENOMIC DNA]</scope>
    <source>
        <strain evidence="1">KSC_2009_1</strain>
    </source>
</reference>
<dbReference type="EMBL" id="AKHW03005461">
    <property type="protein sequence ID" value="KYO26891.1"/>
    <property type="molecule type" value="Genomic_DNA"/>
</dbReference>
<organism evidence="1 2">
    <name type="scientific">Alligator mississippiensis</name>
    <name type="common">American alligator</name>
    <dbReference type="NCBI Taxonomy" id="8496"/>
    <lineage>
        <taxon>Eukaryota</taxon>
        <taxon>Metazoa</taxon>
        <taxon>Chordata</taxon>
        <taxon>Craniata</taxon>
        <taxon>Vertebrata</taxon>
        <taxon>Euteleostomi</taxon>
        <taxon>Archelosauria</taxon>
        <taxon>Archosauria</taxon>
        <taxon>Crocodylia</taxon>
        <taxon>Alligatoridae</taxon>
        <taxon>Alligatorinae</taxon>
        <taxon>Alligator</taxon>
    </lineage>
</organism>